<comment type="caution">
    <text evidence="10">The sequence shown here is derived from an EMBL/GenBank/DDBJ whole genome shotgun (WGS) entry which is preliminary data.</text>
</comment>
<keyword evidence="4 6" id="KW-0064">Aspartyl protease</keyword>
<dbReference type="InterPro" id="IPR001461">
    <property type="entry name" value="Aspartic_peptidase_A1"/>
</dbReference>
<dbReference type="GO" id="GO:0004190">
    <property type="term" value="F:aspartic-type endopeptidase activity"/>
    <property type="evidence" value="ECO:0007669"/>
    <property type="project" value="UniProtKB-KW"/>
</dbReference>
<comment type="catalytic activity">
    <reaction evidence="1">
        <text>Hydrolysis of proteins with broad specificity similar to that of pepsin A, preferring hydrophobic residues at P1 and P1'. Clots milk and activates trypsinogen. Does not cleave 4-Gln-|-His-5, but does cleave 10-His-|-Leu-11 and 12-Val-|-Glu-13 in B chain of insulin.</text>
        <dbReference type="EC" id="3.4.23.21"/>
    </reaction>
</comment>
<evidence type="ECO:0000313" key="11">
    <source>
        <dbReference type="Proteomes" id="UP000613177"/>
    </source>
</evidence>
<dbReference type="AlphaFoldDB" id="A0A8H7T0N7"/>
<name>A0A8H7T0N7_9FUNG</name>
<dbReference type="CDD" id="cd05471">
    <property type="entry name" value="pepsin_like"/>
    <property type="match status" value="1"/>
</dbReference>
<accession>A0A8H7T0N7</accession>
<keyword evidence="8" id="KW-0732">Signal</keyword>
<dbReference type="EMBL" id="JAEPRE010000002">
    <property type="protein sequence ID" value="KAG2237915.1"/>
    <property type="molecule type" value="Genomic_DNA"/>
</dbReference>
<dbReference type="InterPro" id="IPR033121">
    <property type="entry name" value="PEPTIDASE_A1"/>
</dbReference>
<keyword evidence="6" id="KW-0645">Protease</keyword>
<dbReference type="PRINTS" id="PR00792">
    <property type="entry name" value="PEPSIN"/>
</dbReference>
<feature type="signal peptide" evidence="8">
    <location>
        <begin position="1"/>
        <end position="20"/>
    </location>
</feature>
<keyword evidence="6" id="KW-0378">Hydrolase</keyword>
<dbReference type="Gene3D" id="2.40.70.10">
    <property type="entry name" value="Acid Proteases"/>
    <property type="match status" value="2"/>
</dbReference>
<feature type="compositionally biased region" description="Acidic residues" evidence="7">
    <location>
        <begin position="124"/>
        <end position="143"/>
    </location>
</feature>
<evidence type="ECO:0000256" key="5">
    <source>
        <dbReference type="PIRSR" id="PIRSR601461-1"/>
    </source>
</evidence>
<keyword evidence="11" id="KW-1185">Reference proteome</keyword>
<protein>
    <recommendedName>
        <fullName evidence="3">rhizopuspepsin</fullName>
        <ecNumber evidence="3">3.4.23.21</ecNumber>
    </recommendedName>
</protein>
<feature type="active site" evidence="5">
    <location>
        <position position="287"/>
    </location>
</feature>
<proteinExistence type="inferred from homology"/>
<dbReference type="PANTHER" id="PTHR47966">
    <property type="entry name" value="BETA-SITE APP-CLEAVING ENZYME, ISOFORM A-RELATED"/>
    <property type="match status" value="1"/>
</dbReference>
<dbReference type="PANTHER" id="PTHR47966:SF51">
    <property type="entry name" value="BETA-SITE APP-CLEAVING ENZYME, ISOFORM A-RELATED"/>
    <property type="match status" value="1"/>
</dbReference>
<evidence type="ECO:0000256" key="1">
    <source>
        <dbReference type="ARBA" id="ARBA00001130"/>
    </source>
</evidence>
<dbReference type="GO" id="GO:0006508">
    <property type="term" value="P:proteolysis"/>
    <property type="evidence" value="ECO:0007669"/>
    <property type="project" value="UniProtKB-KW"/>
</dbReference>
<dbReference type="InterPro" id="IPR021109">
    <property type="entry name" value="Peptidase_aspartic_dom_sf"/>
</dbReference>
<dbReference type="InterPro" id="IPR001969">
    <property type="entry name" value="Aspartic_peptidase_AS"/>
</dbReference>
<organism evidence="10 11">
    <name type="scientific">Thamnidium elegans</name>
    <dbReference type="NCBI Taxonomy" id="101142"/>
    <lineage>
        <taxon>Eukaryota</taxon>
        <taxon>Fungi</taxon>
        <taxon>Fungi incertae sedis</taxon>
        <taxon>Mucoromycota</taxon>
        <taxon>Mucoromycotina</taxon>
        <taxon>Mucoromycetes</taxon>
        <taxon>Mucorales</taxon>
        <taxon>Mucorineae</taxon>
        <taxon>Mucoraceae</taxon>
        <taxon>Thamnidium</taxon>
    </lineage>
</organism>
<dbReference type="PROSITE" id="PS51767">
    <property type="entry name" value="PEPTIDASE_A1"/>
    <property type="match status" value="1"/>
</dbReference>
<evidence type="ECO:0000256" key="4">
    <source>
        <dbReference type="ARBA" id="ARBA00022750"/>
    </source>
</evidence>
<evidence type="ECO:0000313" key="10">
    <source>
        <dbReference type="EMBL" id="KAG2237915.1"/>
    </source>
</evidence>
<evidence type="ECO:0000256" key="8">
    <source>
        <dbReference type="SAM" id="SignalP"/>
    </source>
</evidence>
<feature type="active site" evidence="5">
    <location>
        <position position="84"/>
    </location>
</feature>
<dbReference type="Proteomes" id="UP000613177">
    <property type="component" value="Unassembled WGS sequence"/>
</dbReference>
<dbReference type="EC" id="3.4.23.21" evidence="3"/>
<evidence type="ECO:0000256" key="2">
    <source>
        <dbReference type="ARBA" id="ARBA00007447"/>
    </source>
</evidence>
<evidence type="ECO:0000259" key="9">
    <source>
        <dbReference type="PROSITE" id="PS51767"/>
    </source>
</evidence>
<dbReference type="InterPro" id="IPR034164">
    <property type="entry name" value="Pepsin-like_dom"/>
</dbReference>
<comment type="similarity">
    <text evidence="2 6">Belongs to the peptidase A1 family.</text>
</comment>
<sequence length="416" mass="46446">MLFIYNAILLSLSFIQFGQAQPIFPKGQFKIVLQKEYTSNISTQQQPLVSFLAKQKQTSYNHNSGYHGEISVGTPPQKFNVIFDTGSSDLWVVSSKCESDICSSHKKFDYHQSATYNSDKEQDNDNENSDEDGDDDDDDDDEKEVETIKVNYGTGSMQGNLGRDTVRLANDAIVIKNQVIADAYTLSRDFIGTPFHGIFGLGLAGLSSSQHDPPLQSMIDQNLIDKPIFGIYSQHNAGEIDFGGVDTSRFEGEISYVDNIDSSYWMVSVDKFEFQDKQFLNRKAIIDSGSTLIIMNKQDSILYHSLIPDATSNGDGTWSFPCKNVNTLDPLLIQMGETTLTIPTDKLFLTPISSTSNNCLSGVSNQEMEHENTWILGDVFMRNFYTVFDMGQNRLGFANAVQDDSITDPAYKQVLL</sequence>
<feature type="region of interest" description="Disordered" evidence="7">
    <location>
        <begin position="113"/>
        <end position="143"/>
    </location>
</feature>
<dbReference type="SUPFAM" id="SSF50630">
    <property type="entry name" value="Acid proteases"/>
    <property type="match status" value="1"/>
</dbReference>
<evidence type="ECO:0000256" key="7">
    <source>
        <dbReference type="SAM" id="MobiDB-lite"/>
    </source>
</evidence>
<dbReference type="PROSITE" id="PS00141">
    <property type="entry name" value="ASP_PROTEASE"/>
    <property type="match status" value="1"/>
</dbReference>
<evidence type="ECO:0000256" key="6">
    <source>
        <dbReference type="RuleBase" id="RU000454"/>
    </source>
</evidence>
<feature type="domain" description="Peptidase A1" evidence="9">
    <location>
        <begin position="66"/>
        <end position="398"/>
    </location>
</feature>
<evidence type="ECO:0000256" key="3">
    <source>
        <dbReference type="ARBA" id="ARBA00013205"/>
    </source>
</evidence>
<feature type="chain" id="PRO_5034009062" description="rhizopuspepsin" evidence="8">
    <location>
        <begin position="21"/>
        <end position="416"/>
    </location>
</feature>
<dbReference type="Pfam" id="PF00026">
    <property type="entry name" value="Asp"/>
    <property type="match status" value="2"/>
</dbReference>
<gene>
    <name evidence="10" type="ORF">INT48_002220</name>
</gene>
<reference evidence="10" key="1">
    <citation type="submission" date="2021-01" db="EMBL/GenBank/DDBJ databases">
        <title>Metabolic potential, ecology and presence of endohyphal bacteria is reflected in genomic diversity of Mucoromycotina.</title>
        <authorList>
            <person name="Muszewska A."/>
            <person name="Okrasinska A."/>
            <person name="Steczkiewicz K."/>
            <person name="Drgas O."/>
            <person name="Orlowska M."/>
            <person name="Perlinska-Lenart U."/>
            <person name="Aleksandrzak-Piekarczyk T."/>
            <person name="Szatraj K."/>
            <person name="Zielenkiewicz U."/>
            <person name="Pilsyk S."/>
            <person name="Malc E."/>
            <person name="Mieczkowski P."/>
            <person name="Kruszewska J.S."/>
            <person name="Biernat P."/>
            <person name="Pawlowska J."/>
        </authorList>
    </citation>
    <scope>NUCLEOTIDE SEQUENCE</scope>
    <source>
        <strain evidence="10">WA0000018081</strain>
    </source>
</reference>